<accession>A0A7U7JEP2</accession>
<feature type="compositionally biased region" description="Pro residues" evidence="1">
    <location>
        <begin position="285"/>
        <end position="294"/>
    </location>
</feature>
<feature type="compositionally biased region" description="Polar residues" evidence="1">
    <location>
        <begin position="1"/>
        <end position="12"/>
    </location>
</feature>
<protein>
    <submittedName>
        <fullName evidence="2">Type III effector protein RipU</fullName>
    </submittedName>
</protein>
<name>A0A7U7JEP2_RALSL</name>
<proteinExistence type="predicted"/>
<evidence type="ECO:0000313" key="2">
    <source>
        <dbReference type="EMBL" id="CEJ17545.1"/>
    </source>
</evidence>
<feature type="region of interest" description="Disordered" evidence="1">
    <location>
        <begin position="274"/>
        <end position="294"/>
    </location>
</feature>
<dbReference type="Proteomes" id="UP000053470">
    <property type="component" value="Unassembled WGS sequence"/>
</dbReference>
<dbReference type="RefSeq" id="WP_003261215.1">
    <property type="nucleotide sequence ID" value="NZ_LN651281.1"/>
</dbReference>
<reference evidence="2" key="1">
    <citation type="submission" date="2014-11" db="EMBL/GenBank/DDBJ databases">
        <authorList>
            <person name="Genoscope - CEA"/>
        </authorList>
    </citation>
    <scope>NUCLEOTIDE SEQUENCE</scope>
    <source>
        <strain evidence="2">IPO1609</strain>
    </source>
</reference>
<dbReference type="SMR" id="A0A7U7JEP2"/>
<reference evidence="2" key="2">
    <citation type="submission" date="2022-04" db="EMBL/GenBank/DDBJ databases">
        <title>Genomic draft of R. solanacearum strain IPO1609, a phylotype IIB1/biovar 2/race 3 strain isolated from potato in Europe.</title>
        <authorList>
            <person name="Boucher C."/>
            <person name="Carrere S."/>
            <person name="Dossat C."/>
            <person name="Elbaz M."/>
            <person name="Genin S."/>
            <person name="Gouzy J."/>
            <person name="Prior P."/>
            <person name="Segurens B."/>
            <person name="Wincker P."/>
        </authorList>
    </citation>
    <scope>NUCLEOTIDE SEQUENCE</scope>
    <source>
        <strain evidence="2">IPO1609</strain>
    </source>
</reference>
<evidence type="ECO:0000256" key="1">
    <source>
        <dbReference type="SAM" id="MobiDB-lite"/>
    </source>
</evidence>
<dbReference type="AlphaFoldDB" id="A0A7U7JEP2"/>
<gene>
    <name evidence="2" type="primary">ripU</name>
    <name evidence="2" type="ORF">RSIPO_04243</name>
</gene>
<organism evidence="2 3">
    <name type="scientific">Ralstonia solanacearum IPO1609</name>
    <dbReference type="NCBI Taxonomy" id="564066"/>
    <lineage>
        <taxon>Bacteria</taxon>
        <taxon>Pseudomonadati</taxon>
        <taxon>Pseudomonadota</taxon>
        <taxon>Betaproteobacteria</taxon>
        <taxon>Burkholderiales</taxon>
        <taxon>Burkholderiaceae</taxon>
        <taxon>Ralstonia</taxon>
        <taxon>Ralstonia solanacearum species complex</taxon>
    </lineage>
</organism>
<keyword evidence="3" id="KW-1185">Reference proteome</keyword>
<feature type="compositionally biased region" description="Basic and acidic residues" evidence="1">
    <location>
        <begin position="274"/>
        <end position="283"/>
    </location>
</feature>
<sequence length="294" mass="31452">MSRVQKSGTSHVTQPPSTTPDPAPTPQTPVAQVRPRSTSLPLQALKALKSVGQLAIGPMRIAAGTVSTAKPGKKSPRRAPAEDYVGSLRDKTRPSPSSLAAKMHMDDPSDQTRAYMDLPLKSALVRQRRAPAADGAESSAAAAARVPRKVKFSDVVLKEEFVDNPRSRKEDEALRRSSSIRLGSPNGSGAYVHQRIDQLRAAQNFSGRKILINQLAQALSEMGDAHPGGAAAIKKTLAKKELPSDVVKVLEANGANTRSGRAAVIKRFKEVEKDTAQLKKDAAPSEPPPRNESQ</sequence>
<feature type="compositionally biased region" description="Pro residues" evidence="1">
    <location>
        <begin position="17"/>
        <end position="27"/>
    </location>
</feature>
<feature type="region of interest" description="Disordered" evidence="1">
    <location>
        <begin position="1"/>
        <end position="38"/>
    </location>
</feature>
<dbReference type="EMBL" id="LN651281">
    <property type="protein sequence ID" value="CEJ17545.1"/>
    <property type="molecule type" value="Genomic_DNA"/>
</dbReference>
<evidence type="ECO:0000313" key="3">
    <source>
        <dbReference type="Proteomes" id="UP000053470"/>
    </source>
</evidence>
<feature type="region of interest" description="Disordered" evidence="1">
    <location>
        <begin position="63"/>
        <end position="109"/>
    </location>
</feature>